<dbReference type="EMBL" id="QJKJ01006256">
    <property type="protein sequence ID" value="RDX87343.1"/>
    <property type="molecule type" value="Genomic_DNA"/>
</dbReference>
<evidence type="ECO:0000313" key="2">
    <source>
        <dbReference type="Proteomes" id="UP000257109"/>
    </source>
</evidence>
<dbReference type="OrthoDB" id="1435494at2759"/>
<dbReference type="Proteomes" id="UP000257109">
    <property type="component" value="Unassembled WGS sequence"/>
</dbReference>
<accession>A0A371GAG7</accession>
<name>A0A371GAG7_MUCPR</name>
<keyword evidence="2" id="KW-1185">Reference proteome</keyword>
<proteinExistence type="predicted"/>
<organism evidence="1 2">
    <name type="scientific">Mucuna pruriens</name>
    <name type="common">Velvet bean</name>
    <name type="synonym">Dolichos pruriens</name>
    <dbReference type="NCBI Taxonomy" id="157652"/>
    <lineage>
        <taxon>Eukaryota</taxon>
        <taxon>Viridiplantae</taxon>
        <taxon>Streptophyta</taxon>
        <taxon>Embryophyta</taxon>
        <taxon>Tracheophyta</taxon>
        <taxon>Spermatophyta</taxon>
        <taxon>Magnoliopsida</taxon>
        <taxon>eudicotyledons</taxon>
        <taxon>Gunneridae</taxon>
        <taxon>Pentapetalae</taxon>
        <taxon>rosids</taxon>
        <taxon>fabids</taxon>
        <taxon>Fabales</taxon>
        <taxon>Fabaceae</taxon>
        <taxon>Papilionoideae</taxon>
        <taxon>50 kb inversion clade</taxon>
        <taxon>NPAAA clade</taxon>
        <taxon>indigoferoid/millettioid clade</taxon>
        <taxon>Phaseoleae</taxon>
        <taxon>Mucuna</taxon>
    </lineage>
</organism>
<protein>
    <submittedName>
        <fullName evidence="1">Uncharacterized protein</fullName>
    </submittedName>
</protein>
<gene>
    <name evidence="1" type="ORF">CR513_31194</name>
</gene>
<reference evidence="1" key="1">
    <citation type="submission" date="2018-05" db="EMBL/GenBank/DDBJ databases">
        <title>Draft genome of Mucuna pruriens seed.</title>
        <authorList>
            <person name="Nnadi N.E."/>
            <person name="Vos R."/>
            <person name="Hasami M.H."/>
            <person name="Devisetty U.K."/>
            <person name="Aguiy J.C."/>
        </authorList>
    </citation>
    <scope>NUCLEOTIDE SEQUENCE [LARGE SCALE GENOMIC DNA]</scope>
    <source>
        <strain evidence="1">JCA_2017</strain>
    </source>
</reference>
<sequence>MSSLKYKLVVETPANSFIVTSNCPLNVLDKDFLFDLLSANHVFINCSNKTIGFGTPIVGKNERFITANQAEALRDVSVDMNSLPLKKETMFSINLVIGITPISVQHYTMSPLKLVQLKNKIEELLEK</sequence>
<comment type="caution">
    <text evidence="1">The sequence shown here is derived from an EMBL/GenBank/DDBJ whole genome shotgun (WGS) entry which is preliminary data.</text>
</comment>
<feature type="non-terminal residue" evidence="1">
    <location>
        <position position="1"/>
    </location>
</feature>
<evidence type="ECO:0000313" key="1">
    <source>
        <dbReference type="EMBL" id="RDX87343.1"/>
    </source>
</evidence>
<dbReference type="AlphaFoldDB" id="A0A371GAG7"/>